<protein>
    <submittedName>
        <fullName evidence="2">Uncharacterized protein</fullName>
    </submittedName>
</protein>
<keyword evidence="1" id="KW-0812">Transmembrane</keyword>
<gene>
    <name evidence="2" type="ORF">HMPREF9444_02264</name>
</gene>
<dbReference type="EMBL" id="AEVO01000168">
    <property type="protein sequence ID" value="EFY05990.1"/>
    <property type="molecule type" value="Genomic_DNA"/>
</dbReference>
<feature type="transmembrane region" description="Helical" evidence="1">
    <location>
        <begin position="7"/>
        <end position="25"/>
    </location>
</feature>
<dbReference type="HOGENOM" id="CLU_1460571_0_0_6"/>
<dbReference type="RefSeq" id="WP_009144395.1">
    <property type="nucleotide sequence ID" value="NZ_GL831079.1"/>
</dbReference>
<comment type="caution">
    <text evidence="2">The sequence shown here is derived from an EMBL/GenBank/DDBJ whole genome shotgun (WGS) entry which is preliminary data.</text>
</comment>
<feature type="transmembrane region" description="Helical" evidence="1">
    <location>
        <begin position="129"/>
        <end position="151"/>
    </location>
</feature>
<feature type="transmembrane region" description="Helical" evidence="1">
    <location>
        <begin position="99"/>
        <end position="117"/>
    </location>
</feature>
<dbReference type="AlphaFoldDB" id="E8LNA7"/>
<organism evidence="2 3">
    <name type="scientific">Succinatimonas hippei (strain DSM 22608 / JCM 16073 / KCTC 15190 / YIT 12066)</name>
    <dbReference type="NCBI Taxonomy" id="762983"/>
    <lineage>
        <taxon>Bacteria</taxon>
        <taxon>Pseudomonadati</taxon>
        <taxon>Pseudomonadota</taxon>
        <taxon>Gammaproteobacteria</taxon>
        <taxon>Aeromonadales</taxon>
        <taxon>Succinivibrionaceae</taxon>
        <taxon>Succinatimonas</taxon>
    </lineage>
</organism>
<proteinExistence type="predicted"/>
<name>E8LNA7_SUCHY</name>
<dbReference type="STRING" id="762983.HMPREF9444_02264"/>
<evidence type="ECO:0000313" key="3">
    <source>
        <dbReference type="Proteomes" id="UP000018458"/>
    </source>
</evidence>
<reference evidence="2 3" key="1">
    <citation type="submission" date="2011-01" db="EMBL/GenBank/DDBJ databases">
        <authorList>
            <person name="Weinstock G."/>
            <person name="Sodergren E."/>
            <person name="Clifton S."/>
            <person name="Fulton L."/>
            <person name="Fulton B."/>
            <person name="Courtney L."/>
            <person name="Fronick C."/>
            <person name="Harrison M."/>
            <person name="Strong C."/>
            <person name="Farmer C."/>
            <person name="Delahaunty K."/>
            <person name="Markovic C."/>
            <person name="Hall O."/>
            <person name="Minx P."/>
            <person name="Tomlinson C."/>
            <person name="Mitreva M."/>
            <person name="Hou S."/>
            <person name="Chen J."/>
            <person name="Wollam A."/>
            <person name="Pepin K.H."/>
            <person name="Johnson M."/>
            <person name="Bhonagiri V."/>
            <person name="Zhang X."/>
            <person name="Suruliraj S."/>
            <person name="Warren W."/>
            <person name="Chinwalla A."/>
            <person name="Mardis E.R."/>
            <person name="Wilson R.K."/>
        </authorList>
    </citation>
    <scope>NUCLEOTIDE SEQUENCE [LARGE SCALE GENOMIC DNA]</scope>
    <source>
        <strain evidence="3">DSM 22608 / JCM 16073 / KCTC 15190 / YIT 12066</strain>
    </source>
</reference>
<keyword evidence="1" id="KW-1133">Transmembrane helix</keyword>
<dbReference type="Proteomes" id="UP000018458">
    <property type="component" value="Unassembled WGS sequence"/>
</dbReference>
<accession>E8LNA7</accession>
<sequence length="185" mass="21561">MHYIVKIFFLAFIFMLVSSRFTSFLPRFSEVTLADVQNEITAIEKFTQTELKEKHEIIANIKENIKKNKNKKLHKYEKPSDECYTDLVYVRLVLTFKAVWQKALIFAVLAMVIFNLKKDIDVSRHRSPYPVKFTSSLALTIFSSFVLFLAIQTRFDLAELMCVAQAILIMLLGIKFIYNLGFKTL</sequence>
<evidence type="ECO:0000313" key="2">
    <source>
        <dbReference type="EMBL" id="EFY05990.1"/>
    </source>
</evidence>
<keyword evidence="3" id="KW-1185">Reference proteome</keyword>
<keyword evidence="1" id="KW-0472">Membrane</keyword>
<feature type="transmembrane region" description="Helical" evidence="1">
    <location>
        <begin position="157"/>
        <end position="178"/>
    </location>
</feature>
<evidence type="ECO:0000256" key="1">
    <source>
        <dbReference type="SAM" id="Phobius"/>
    </source>
</evidence>